<feature type="domain" description="CBS" evidence="3">
    <location>
        <begin position="13"/>
        <end position="72"/>
    </location>
</feature>
<evidence type="ECO:0000313" key="5">
    <source>
        <dbReference type="Proteomes" id="UP000632498"/>
    </source>
</evidence>
<dbReference type="InterPro" id="IPR000644">
    <property type="entry name" value="CBS_dom"/>
</dbReference>
<accession>A0A917BQD4</accession>
<dbReference type="AlphaFoldDB" id="A0A917BQD4"/>
<evidence type="ECO:0000256" key="1">
    <source>
        <dbReference type="ARBA" id="ARBA00023122"/>
    </source>
</evidence>
<evidence type="ECO:0000259" key="3">
    <source>
        <dbReference type="PROSITE" id="PS51371"/>
    </source>
</evidence>
<dbReference type="EMBL" id="BMHV01000001">
    <property type="protein sequence ID" value="GGF52133.1"/>
    <property type="molecule type" value="Genomic_DNA"/>
</dbReference>
<name>A0A917BQD4_9PROT</name>
<dbReference type="PROSITE" id="PS51371">
    <property type="entry name" value="CBS"/>
    <property type="match status" value="2"/>
</dbReference>
<dbReference type="Proteomes" id="UP000632498">
    <property type="component" value="Unassembled WGS sequence"/>
</dbReference>
<dbReference type="RefSeq" id="WP_188660114.1">
    <property type="nucleotide sequence ID" value="NZ_BMHV01000001.1"/>
</dbReference>
<dbReference type="InterPro" id="IPR046342">
    <property type="entry name" value="CBS_dom_sf"/>
</dbReference>
<dbReference type="Pfam" id="PF00571">
    <property type="entry name" value="CBS"/>
    <property type="match status" value="2"/>
</dbReference>
<reference evidence="4" key="2">
    <citation type="submission" date="2020-09" db="EMBL/GenBank/DDBJ databases">
        <authorList>
            <person name="Sun Q."/>
            <person name="Zhou Y."/>
        </authorList>
    </citation>
    <scope>NUCLEOTIDE SEQUENCE</scope>
    <source>
        <strain evidence="4">CGMCC 1.15254</strain>
    </source>
</reference>
<feature type="domain" description="CBS" evidence="3">
    <location>
        <begin position="80"/>
        <end position="133"/>
    </location>
</feature>
<keyword evidence="5" id="KW-1185">Reference proteome</keyword>
<dbReference type="SUPFAM" id="SSF54631">
    <property type="entry name" value="CBS-domain pair"/>
    <property type="match status" value="1"/>
</dbReference>
<evidence type="ECO:0000313" key="4">
    <source>
        <dbReference type="EMBL" id="GGF52133.1"/>
    </source>
</evidence>
<dbReference type="PANTHER" id="PTHR43080">
    <property type="entry name" value="CBS DOMAIN-CONTAINING PROTEIN CBSX3, MITOCHONDRIAL"/>
    <property type="match status" value="1"/>
</dbReference>
<keyword evidence="1 2" id="KW-0129">CBS domain</keyword>
<dbReference type="InterPro" id="IPR051257">
    <property type="entry name" value="Diverse_CBS-Domain"/>
</dbReference>
<gene>
    <name evidence="4" type="ORF">GCM10011332_01770</name>
</gene>
<reference evidence="4" key="1">
    <citation type="journal article" date="2014" name="Int. J. Syst. Evol. Microbiol.">
        <title>Complete genome sequence of Corynebacterium casei LMG S-19264T (=DSM 44701T), isolated from a smear-ripened cheese.</title>
        <authorList>
            <consortium name="US DOE Joint Genome Institute (JGI-PGF)"/>
            <person name="Walter F."/>
            <person name="Albersmeier A."/>
            <person name="Kalinowski J."/>
            <person name="Ruckert C."/>
        </authorList>
    </citation>
    <scope>NUCLEOTIDE SEQUENCE</scope>
    <source>
        <strain evidence="4">CGMCC 1.15254</strain>
    </source>
</reference>
<evidence type="ECO:0000256" key="2">
    <source>
        <dbReference type="PROSITE-ProRule" id="PRU00703"/>
    </source>
</evidence>
<organism evidence="4 5">
    <name type="scientific">Terasakiella brassicae</name>
    <dbReference type="NCBI Taxonomy" id="1634917"/>
    <lineage>
        <taxon>Bacteria</taxon>
        <taxon>Pseudomonadati</taxon>
        <taxon>Pseudomonadota</taxon>
        <taxon>Alphaproteobacteria</taxon>
        <taxon>Rhodospirillales</taxon>
        <taxon>Terasakiellaceae</taxon>
        <taxon>Terasakiella</taxon>
    </lineage>
</organism>
<dbReference type="PANTHER" id="PTHR43080:SF2">
    <property type="entry name" value="CBS DOMAIN-CONTAINING PROTEIN"/>
    <property type="match status" value="1"/>
</dbReference>
<dbReference type="SMART" id="SM00116">
    <property type="entry name" value="CBS"/>
    <property type="match status" value="2"/>
</dbReference>
<dbReference type="Gene3D" id="3.10.580.10">
    <property type="entry name" value="CBS-domain"/>
    <property type="match status" value="1"/>
</dbReference>
<protein>
    <submittedName>
        <fullName evidence="4">CBS domain-containing protein</fullName>
    </submittedName>
</protein>
<sequence length="133" mass="14942">MTEKSYVSVSDIMTPNVKTIGRVATIAEAIDIIRDEGVSSLIVERHDESDEFGMLTIRDIAREVVATDRPAMRTSVYEIMTKPVLTVASEMNIKYAVRLLVRYAVSRAVVVDHERNPIGIITLRDMVLGYKED</sequence>
<proteinExistence type="predicted"/>
<comment type="caution">
    <text evidence="4">The sequence shown here is derived from an EMBL/GenBank/DDBJ whole genome shotgun (WGS) entry which is preliminary data.</text>
</comment>